<gene>
    <name evidence="2" type="ORF">G6011_04023</name>
</gene>
<protein>
    <recommendedName>
        <fullName evidence="1">NB-ARC domain-containing protein</fullName>
    </recommendedName>
</protein>
<dbReference type="Gene3D" id="1.25.40.10">
    <property type="entry name" value="Tetratricopeptide repeat domain"/>
    <property type="match status" value="2"/>
</dbReference>
<dbReference type="InterPro" id="IPR027417">
    <property type="entry name" value="P-loop_NTPase"/>
</dbReference>
<organism evidence="2 3">
    <name type="scientific">Alternaria panax</name>
    <dbReference type="NCBI Taxonomy" id="48097"/>
    <lineage>
        <taxon>Eukaryota</taxon>
        <taxon>Fungi</taxon>
        <taxon>Dikarya</taxon>
        <taxon>Ascomycota</taxon>
        <taxon>Pezizomycotina</taxon>
        <taxon>Dothideomycetes</taxon>
        <taxon>Pleosporomycetidae</taxon>
        <taxon>Pleosporales</taxon>
        <taxon>Pleosporineae</taxon>
        <taxon>Pleosporaceae</taxon>
        <taxon>Alternaria</taxon>
        <taxon>Alternaria sect. Panax</taxon>
    </lineage>
</organism>
<dbReference type="InterPro" id="IPR011990">
    <property type="entry name" value="TPR-like_helical_dom_sf"/>
</dbReference>
<dbReference type="Pfam" id="PF13424">
    <property type="entry name" value="TPR_12"/>
    <property type="match status" value="3"/>
</dbReference>
<dbReference type="SMART" id="SM00028">
    <property type="entry name" value="TPR"/>
    <property type="match status" value="5"/>
</dbReference>
<evidence type="ECO:0000313" key="2">
    <source>
        <dbReference type="EMBL" id="KAG9193988.1"/>
    </source>
</evidence>
<dbReference type="PANTHER" id="PTHR46082:SF6">
    <property type="entry name" value="AAA+ ATPASE DOMAIN-CONTAINING PROTEIN-RELATED"/>
    <property type="match status" value="1"/>
</dbReference>
<feature type="domain" description="NB-ARC" evidence="1">
    <location>
        <begin position="188"/>
        <end position="347"/>
    </location>
</feature>
<dbReference type="Pfam" id="PF00931">
    <property type="entry name" value="NB-ARC"/>
    <property type="match status" value="1"/>
</dbReference>
<dbReference type="InterPro" id="IPR053137">
    <property type="entry name" value="NLR-like"/>
</dbReference>
<sequence length="922" mass="101107">MVEFIGVAAAIPQLAKYTFSAFNTLPDLHRRFQKAPKTVNRWQDDVSLLSSLAQYYRINPGLAGQVSVDVLDRFSECAEDLGLQFKKLAILPADGSCSRFKKSIGIIRKEREINQALVSIIQRNTLISSHLLAQPAIIGSANSAQSYLPSRGPHLWAMPISRTSSGVTSITAFEAICSFVGQENLLADLTRMMDHAVGRCVVMAGPSGIGKSYLVREFLCPPRKPHDVTVFWVDATTSDTISTSINTRLRRISLPEVASPSIGDPSAIMAFLESVVLHEWVLVLDNADARSVEGARLTEQLSRSTKGRVLITTRDRHFAFSVAQASNVIEIPAMSIADAKQLLAANSVRRIDNDSGSADLVRYLGYHPSAIFQAARYMTTHYLSSSQLVASLRTGMISLLAVLDLDPTTMTNPGSLFPGLEHTTMATTVARYLSLLSCLDHAHLDNYLLSTIACTPEVKQALALMKSYYMLRPASLRPFLQLDDLVAKLTIAVLYQRADRCQNVVSALDIVAQLLALSADGRQHRPLGPDFEHALCALRALAKFTTEAEVSSATVATAVAVGTEVCRHLVLVGRASEAIDVVEQLLSWGHNTMSSLHQAATRLHSKLGTAYHSVGLFEQAFIITRTALRAQCQLNGNHFDALHSLNNMGVLYQDQGLFLKAEIYHSKALELKQEVFGSQHTETYITLSNLALSLQSQKRFGEAERMHRRALRGRKRLLVSAHPDIYTSLNNLGVVLYSQGRLHEAKGMHEVALTGRETVLGASHLRTLKSKGNLALVLGQLGDNDRAIAMFQEVCPSLKQNAGLSHPETINSYRNAAIFLHREGKFHDAQTSMMEALAGLEERHGKGHEQTFGAHQYIAALLHLQGQLQEALDVAAWLFDMRSEILGNAHPDTECSREHVAQLGAELDASLQGSLTIFSCMN</sequence>
<dbReference type="Proteomes" id="UP001199106">
    <property type="component" value="Unassembled WGS sequence"/>
</dbReference>
<name>A0AAD4NTL9_9PLEO</name>
<dbReference type="EMBL" id="JAANER010000002">
    <property type="protein sequence ID" value="KAG9193988.1"/>
    <property type="molecule type" value="Genomic_DNA"/>
</dbReference>
<dbReference type="PANTHER" id="PTHR46082">
    <property type="entry name" value="ATP/GTP-BINDING PROTEIN-RELATED"/>
    <property type="match status" value="1"/>
</dbReference>
<dbReference type="SUPFAM" id="SSF48452">
    <property type="entry name" value="TPR-like"/>
    <property type="match status" value="2"/>
</dbReference>
<evidence type="ECO:0000313" key="3">
    <source>
        <dbReference type="Proteomes" id="UP001199106"/>
    </source>
</evidence>
<proteinExistence type="predicted"/>
<dbReference type="InterPro" id="IPR019734">
    <property type="entry name" value="TPR_rpt"/>
</dbReference>
<dbReference type="InterPro" id="IPR002182">
    <property type="entry name" value="NB-ARC"/>
</dbReference>
<dbReference type="SUPFAM" id="SSF52540">
    <property type="entry name" value="P-loop containing nucleoside triphosphate hydrolases"/>
    <property type="match status" value="1"/>
</dbReference>
<reference evidence="2" key="1">
    <citation type="submission" date="2021-07" db="EMBL/GenBank/DDBJ databases">
        <title>Genome Resource of American Ginseng Black Spot Pathogen Alternaria panax.</title>
        <authorList>
            <person name="Qiu C."/>
            <person name="Wang W."/>
            <person name="Liu Z."/>
        </authorList>
    </citation>
    <scope>NUCLEOTIDE SEQUENCE</scope>
    <source>
        <strain evidence="2">BNCC115425</strain>
    </source>
</reference>
<evidence type="ECO:0000259" key="1">
    <source>
        <dbReference type="Pfam" id="PF00931"/>
    </source>
</evidence>
<dbReference type="Gene3D" id="3.40.50.300">
    <property type="entry name" value="P-loop containing nucleotide triphosphate hydrolases"/>
    <property type="match status" value="1"/>
</dbReference>
<dbReference type="AlphaFoldDB" id="A0AAD4NTL9"/>
<dbReference type="GO" id="GO:0043531">
    <property type="term" value="F:ADP binding"/>
    <property type="evidence" value="ECO:0007669"/>
    <property type="project" value="InterPro"/>
</dbReference>
<accession>A0AAD4NTL9</accession>
<keyword evidence="3" id="KW-1185">Reference proteome</keyword>
<comment type="caution">
    <text evidence="2">The sequence shown here is derived from an EMBL/GenBank/DDBJ whole genome shotgun (WGS) entry which is preliminary data.</text>
</comment>